<dbReference type="InterPro" id="IPR036282">
    <property type="entry name" value="Glutathione-S-Trfase_C_sf"/>
</dbReference>
<dbReference type="FunFam" id="3.30.930.10:FF:000016">
    <property type="entry name" value="Asparagine--tRNA ligase"/>
    <property type="match status" value="1"/>
</dbReference>
<evidence type="ECO:0000256" key="2">
    <source>
        <dbReference type="ARBA" id="ARBA00012816"/>
    </source>
</evidence>
<evidence type="ECO:0000259" key="9">
    <source>
        <dbReference type="PROSITE" id="PS50405"/>
    </source>
</evidence>
<evidence type="ECO:0000256" key="1">
    <source>
        <dbReference type="ARBA" id="ARBA00008226"/>
    </source>
</evidence>
<keyword evidence="6" id="KW-0648">Protein biosynthesis</keyword>
<dbReference type="SUPFAM" id="SSF47616">
    <property type="entry name" value="GST C-terminal domain-like"/>
    <property type="match status" value="1"/>
</dbReference>
<dbReference type="PRINTS" id="PR01042">
    <property type="entry name" value="TRNASYNTHASP"/>
</dbReference>
<evidence type="ECO:0000256" key="5">
    <source>
        <dbReference type="ARBA" id="ARBA00022840"/>
    </source>
</evidence>
<dbReference type="PROSITE" id="PS50405">
    <property type="entry name" value="GST_CTER"/>
    <property type="match status" value="1"/>
</dbReference>
<dbReference type="Gene3D" id="3.30.930.10">
    <property type="entry name" value="Bira Bifunctional Protein, Domain 2"/>
    <property type="match status" value="1"/>
</dbReference>
<dbReference type="SUPFAM" id="SSF55681">
    <property type="entry name" value="Class II aaRS and biotin synthetases"/>
    <property type="match status" value="1"/>
</dbReference>
<name>A0A9W7L4C5_9STRA</name>
<dbReference type="Pfam" id="PF00043">
    <property type="entry name" value="GST_C"/>
    <property type="match status" value="1"/>
</dbReference>
<keyword evidence="3" id="KW-0436">Ligase</keyword>
<organism evidence="11 12">
    <name type="scientific">Triparma columacea</name>
    <dbReference type="NCBI Taxonomy" id="722753"/>
    <lineage>
        <taxon>Eukaryota</taxon>
        <taxon>Sar</taxon>
        <taxon>Stramenopiles</taxon>
        <taxon>Ochrophyta</taxon>
        <taxon>Bolidophyceae</taxon>
        <taxon>Parmales</taxon>
        <taxon>Triparmaceae</taxon>
        <taxon>Triparma</taxon>
    </lineage>
</organism>
<dbReference type="Proteomes" id="UP001165065">
    <property type="component" value="Unassembled WGS sequence"/>
</dbReference>
<dbReference type="EC" id="6.1.1.22" evidence="2"/>
<dbReference type="InterPro" id="IPR010987">
    <property type="entry name" value="Glutathione-S-Trfase_C-like"/>
</dbReference>
<dbReference type="PANTHER" id="PTHR22594">
    <property type="entry name" value="ASPARTYL/LYSYL-TRNA SYNTHETASE"/>
    <property type="match status" value="1"/>
</dbReference>
<dbReference type="Gene3D" id="2.40.50.140">
    <property type="entry name" value="Nucleic acid-binding proteins"/>
    <property type="match status" value="1"/>
</dbReference>
<accession>A0A9W7L4C5</accession>
<dbReference type="PANTHER" id="PTHR22594:SF34">
    <property type="entry name" value="ASPARAGINE--TRNA LIGASE, MITOCHONDRIAL-RELATED"/>
    <property type="match status" value="1"/>
</dbReference>
<dbReference type="InterPro" id="IPR045864">
    <property type="entry name" value="aa-tRNA-synth_II/BPL/LPL"/>
</dbReference>
<dbReference type="Pfam" id="PF00152">
    <property type="entry name" value="tRNA-synt_2"/>
    <property type="match status" value="2"/>
</dbReference>
<feature type="domain" description="GST C-terminal" evidence="9">
    <location>
        <begin position="83"/>
        <end position="205"/>
    </location>
</feature>
<feature type="region of interest" description="Disordered" evidence="8">
    <location>
        <begin position="429"/>
        <end position="463"/>
    </location>
</feature>
<evidence type="ECO:0000313" key="12">
    <source>
        <dbReference type="Proteomes" id="UP001165065"/>
    </source>
</evidence>
<feature type="compositionally biased region" description="Basic and acidic residues" evidence="8">
    <location>
        <begin position="429"/>
        <end position="450"/>
    </location>
</feature>
<evidence type="ECO:0000313" key="11">
    <source>
        <dbReference type="EMBL" id="GMI27233.1"/>
    </source>
</evidence>
<evidence type="ECO:0000259" key="10">
    <source>
        <dbReference type="PROSITE" id="PS50862"/>
    </source>
</evidence>
<dbReference type="PROSITE" id="PS50862">
    <property type="entry name" value="AA_TRNA_LIGASE_II"/>
    <property type="match status" value="1"/>
</dbReference>
<dbReference type="HAMAP" id="MF_00534">
    <property type="entry name" value="Asn_tRNA_synth"/>
    <property type="match status" value="1"/>
</dbReference>
<dbReference type="AlphaFoldDB" id="A0A9W7L4C5"/>
<sequence length="771" mass="83353">MAHTLLLDAASESGSGALKCRTAFAFAGIKLEEGKLGANASATTRGLELITPGANSSKIGQSSAILRYVAKLSPYSNLYGPGDRFTKAQVDQWLDFVWAELDVPSAALTIAPEGDIKKSIQGDIAKSLSIVDAHLVEHTYLACDFITVADISLACSILAAGPVSSSTPNLSRWFTTIANHPKIAPLFGGSSSGAGATSASGGTPLVDLGLQLSGVPPPVAPTLYKRGRIRIKELLSTPSLIGSTVTVSGWSRTTRNADAGKLLFVELNDGSTSLSIQCVMKNTSTGFDNCKASGGTGASFTFTGELVESEGKGQSCEIQVIKGECVGPVYGGENMAIGGANYPLSKKSHGLEHLRQHAHLRPRAKVHAAAMRIRHAMAFATHKFFNDNGFLYIHTPIVTCADCEGAGEQFGITTMLGTDPHKTDVKVPYVEEPKKKEGAEKEGGNEKGGEEGGGQSNKAKKKAAKKAAALAKKAAMEAAKGGKPADDPLPVGAVDYSKDFFGKRANLTVSGQLNVETHCCALSDVYTFGPTFRAENSHTSRHLAEFWMIEPEIAFADLHTDMDLAEDYIKYCVKYALECCKEDLEFFEESQFGEKGLIKRLNNVIESPFKRLTYTEGIELLKKTVADGHQFEESKIEWGMDLGSEHERYLCETIFKKPVILTDYPKDIKAFYMKLNPDEKTVAAADILVPKIGELVGGSQREHRHDVLLERCKQSGLEPKAIWWYLELRKFGTMPHAGFGLGFERLILFITGLENIRDVIPFPRTPGVAEF</sequence>
<gene>
    <name evidence="11" type="ORF">TrCOL_g9477</name>
</gene>
<proteinExistence type="inferred from homology"/>
<dbReference type="InterPro" id="IPR012340">
    <property type="entry name" value="NA-bd_OB-fold"/>
</dbReference>
<dbReference type="InterPro" id="IPR006195">
    <property type="entry name" value="aa-tRNA-synth_II"/>
</dbReference>
<comment type="similarity">
    <text evidence="1">Belongs to the class-II aminoacyl-tRNA synthetase family.</text>
</comment>
<evidence type="ECO:0000256" key="4">
    <source>
        <dbReference type="ARBA" id="ARBA00022741"/>
    </source>
</evidence>
<dbReference type="GO" id="GO:0006421">
    <property type="term" value="P:asparaginyl-tRNA aminoacylation"/>
    <property type="evidence" value="ECO:0007669"/>
    <property type="project" value="InterPro"/>
</dbReference>
<dbReference type="Gene3D" id="1.20.1050.130">
    <property type="match status" value="1"/>
</dbReference>
<evidence type="ECO:0000256" key="8">
    <source>
        <dbReference type="SAM" id="MobiDB-lite"/>
    </source>
</evidence>
<keyword evidence="7" id="KW-0030">Aminoacyl-tRNA synthetase</keyword>
<keyword evidence="4" id="KW-0547">Nucleotide-binding</keyword>
<dbReference type="CDD" id="cd00776">
    <property type="entry name" value="AsxRS_core"/>
    <property type="match status" value="1"/>
</dbReference>
<evidence type="ECO:0000256" key="3">
    <source>
        <dbReference type="ARBA" id="ARBA00022598"/>
    </source>
</evidence>
<dbReference type="GO" id="GO:0005739">
    <property type="term" value="C:mitochondrion"/>
    <property type="evidence" value="ECO:0007669"/>
    <property type="project" value="TreeGrafter"/>
</dbReference>
<dbReference type="InterPro" id="IPR004046">
    <property type="entry name" value="GST_C"/>
</dbReference>
<keyword evidence="12" id="KW-1185">Reference proteome</keyword>
<reference evidence="12" key="1">
    <citation type="journal article" date="2023" name="Commun. Biol.">
        <title>Genome analysis of Parmales, the sister group of diatoms, reveals the evolutionary specialization of diatoms from phago-mixotrophs to photoautotrophs.</title>
        <authorList>
            <person name="Ban H."/>
            <person name="Sato S."/>
            <person name="Yoshikawa S."/>
            <person name="Yamada K."/>
            <person name="Nakamura Y."/>
            <person name="Ichinomiya M."/>
            <person name="Sato N."/>
            <person name="Blanc-Mathieu R."/>
            <person name="Endo H."/>
            <person name="Kuwata A."/>
            <person name="Ogata H."/>
        </authorList>
    </citation>
    <scope>NUCLEOTIDE SEQUENCE [LARGE SCALE GENOMIC DNA]</scope>
</reference>
<dbReference type="NCBIfam" id="NF003037">
    <property type="entry name" value="PRK03932.1"/>
    <property type="match status" value="1"/>
</dbReference>
<dbReference type="InterPro" id="IPR004522">
    <property type="entry name" value="Asn-tRNA-ligase"/>
</dbReference>
<dbReference type="NCBIfam" id="TIGR00457">
    <property type="entry name" value="asnS"/>
    <property type="match status" value="1"/>
</dbReference>
<comment type="caution">
    <text evidence="11">The sequence shown here is derived from an EMBL/GenBank/DDBJ whole genome shotgun (WGS) entry which is preliminary data.</text>
</comment>
<dbReference type="OrthoDB" id="1931232at2759"/>
<evidence type="ECO:0000256" key="7">
    <source>
        <dbReference type="ARBA" id="ARBA00023146"/>
    </source>
</evidence>
<protein>
    <recommendedName>
        <fullName evidence="2">asparagine--tRNA ligase</fullName>
        <ecNumber evidence="2">6.1.1.22</ecNumber>
    </recommendedName>
</protein>
<dbReference type="InterPro" id="IPR004364">
    <property type="entry name" value="Aa-tRNA-synt_II"/>
</dbReference>
<dbReference type="CDD" id="cd04318">
    <property type="entry name" value="EcAsnRS_like_N"/>
    <property type="match status" value="1"/>
</dbReference>
<keyword evidence="5" id="KW-0067">ATP-binding</keyword>
<dbReference type="GO" id="GO:0005524">
    <property type="term" value="F:ATP binding"/>
    <property type="evidence" value="ECO:0007669"/>
    <property type="project" value="UniProtKB-KW"/>
</dbReference>
<dbReference type="InterPro" id="IPR002312">
    <property type="entry name" value="Asp/Asn-tRNA-synth_IIb"/>
</dbReference>
<dbReference type="SUPFAM" id="SSF50249">
    <property type="entry name" value="Nucleic acid-binding proteins"/>
    <property type="match status" value="1"/>
</dbReference>
<dbReference type="EMBL" id="BRYA01000640">
    <property type="protein sequence ID" value="GMI27233.1"/>
    <property type="molecule type" value="Genomic_DNA"/>
</dbReference>
<evidence type="ECO:0000256" key="6">
    <source>
        <dbReference type="ARBA" id="ARBA00022917"/>
    </source>
</evidence>
<feature type="domain" description="Aminoacyl-transfer RNA synthetases class-II family profile" evidence="10">
    <location>
        <begin position="525"/>
        <end position="761"/>
    </location>
</feature>
<dbReference type="GO" id="GO:0004816">
    <property type="term" value="F:asparagine-tRNA ligase activity"/>
    <property type="evidence" value="ECO:0007669"/>
    <property type="project" value="UniProtKB-EC"/>
</dbReference>